<dbReference type="Proteomes" id="UP000565441">
    <property type="component" value="Unassembled WGS sequence"/>
</dbReference>
<name>A0A8H5MB44_9AGAR</name>
<proteinExistence type="predicted"/>
<accession>A0A8H5MB44</accession>
<dbReference type="EMBL" id="JAACJP010000002">
    <property type="protein sequence ID" value="KAF5387171.1"/>
    <property type="molecule type" value="Genomic_DNA"/>
</dbReference>
<dbReference type="AlphaFoldDB" id="A0A8H5MB44"/>
<reference evidence="2 3" key="1">
    <citation type="journal article" date="2020" name="ISME J.">
        <title>Uncovering the hidden diversity of litter-decomposition mechanisms in mushroom-forming fungi.</title>
        <authorList>
            <person name="Floudas D."/>
            <person name="Bentzer J."/>
            <person name="Ahren D."/>
            <person name="Johansson T."/>
            <person name="Persson P."/>
            <person name="Tunlid A."/>
        </authorList>
    </citation>
    <scope>NUCLEOTIDE SEQUENCE [LARGE SCALE GENOMIC DNA]</scope>
    <source>
        <strain evidence="2 3">CBS 661.87</strain>
    </source>
</reference>
<organism evidence="2 3">
    <name type="scientific">Tricholomella constricta</name>
    <dbReference type="NCBI Taxonomy" id="117010"/>
    <lineage>
        <taxon>Eukaryota</taxon>
        <taxon>Fungi</taxon>
        <taxon>Dikarya</taxon>
        <taxon>Basidiomycota</taxon>
        <taxon>Agaricomycotina</taxon>
        <taxon>Agaricomycetes</taxon>
        <taxon>Agaricomycetidae</taxon>
        <taxon>Agaricales</taxon>
        <taxon>Tricholomatineae</taxon>
        <taxon>Lyophyllaceae</taxon>
        <taxon>Tricholomella</taxon>
    </lineage>
</organism>
<evidence type="ECO:0000313" key="2">
    <source>
        <dbReference type="EMBL" id="KAF5387171.1"/>
    </source>
</evidence>
<keyword evidence="3" id="KW-1185">Reference proteome</keyword>
<evidence type="ECO:0000256" key="1">
    <source>
        <dbReference type="SAM" id="MobiDB-lite"/>
    </source>
</evidence>
<gene>
    <name evidence="2" type="ORF">D9615_002092</name>
</gene>
<comment type="caution">
    <text evidence="2">The sequence shown here is derived from an EMBL/GenBank/DDBJ whole genome shotgun (WGS) entry which is preliminary data.</text>
</comment>
<feature type="region of interest" description="Disordered" evidence="1">
    <location>
        <begin position="1"/>
        <end position="53"/>
    </location>
</feature>
<sequence>MTASEATTPVYPAATHQSHSHSRQANPEALVLEQPGRTGAMSPTASLDERNRTQEPMRLRGGCVPCPGGGMCWIIPIPCCF</sequence>
<evidence type="ECO:0000313" key="3">
    <source>
        <dbReference type="Proteomes" id="UP000565441"/>
    </source>
</evidence>
<protein>
    <submittedName>
        <fullName evidence="2">Uncharacterized protein</fullName>
    </submittedName>
</protein>